<accession>A0A4C1U8X3</accession>
<name>A0A4C1U8X3_EUMVA</name>
<evidence type="ECO:0000313" key="1">
    <source>
        <dbReference type="EMBL" id="GBP22835.1"/>
    </source>
</evidence>
<protein>
    <submittedName>
        <fullName evidence="1">Uncharacterized protein</fullName>
    </submittedName>
</protein>
<dbReference type="Proteomes" id="UP000299102">
    <property type="component" value="Unassembled WGS sequence"/>
</dbReference>
<organism evidence="1 2">
    <name type="scientific">Eumeta variegata</name>
    <name type="common">Bagworm moth</name>
    <name type="synonym">Eumeta japonica</name>
    <dbReference type="NCBI Taxonomy" id="151549"/>
    <lineage>
        <taxon>Eukaryota</taxon>
        <taxon>Metazoa</taxon>
        <taxon>Ecdysozoa</taxon>
        <taxon>Arthropoda</taxon>
        <taxon>Hexapoda</taxon>
        <taxon>Insecta</taxon>
        <taxon>Pterygota</taxon>
        <taxon>Neoptera</taxon>
        <taxon>Endopterygota</taxon>
        <taxon>Lepidoptera</taxon>
        <taxon>Glossata</taxon>
        <taxon>Ditrysia</taxon>
        <taxon>Tineoidea</taxon>
        <taxon>Psychidae</taxon>
        <taxon>Oiketicinae</taxon>
        <taxon>Eumeta</taxon>
    </lineage>
</organism>
<evidence type="ECO:0000313" key="2">
    <source>
        <dbReference type="Proteomes" id="UP000299102"/>
    </source>
</evidence>
<sequence>MVAVVCDKINAKEEELKATLANHLCCTSLDKKDRRLARTFMSIVNLKSLSFTLLRIADVGVRLPIHVKRSWNTCDRWGHHVAMESSIRPAACSSSVRRSGRDFHFRSSPLAATSRLYK</sequence>
<proteinExistence type="predicted"/>
<keyword evidence="2" id="KW-1185">Reference proteome</keyword>
<reference evidence="1 2" key="1">
    <citation type="journal article" date="2019" name="Commun. Biol.">
        <title>The bagworm genome reveals a unique fibroin gene that provides high tensile strength.</title>
        <authorList>
            <person name="Kono N."/>
            <person name="Nakamura H."/>
            <person name="Ohtoshi R."/>
            <person name="Tomita M."/>
            <person name="Numata K."/>
            <person name="Arakawa K."/>
        </authorList>
    </citation>
    <scope>NUCLEOTIDE SEQUENCE [LARGE SCALE GENOMIC DNA]</scope>
</reference>
<dbReference type="OrthoDB" id="7280611at2759"/>
<gene>
    <name evidence="1" type="ORF">EVAR_17189_1</name>
</gene>
<comment type="caution">
    <text evidence="1">The sequence shown here is derived from an EMBL/GenBank/DDBJ whole genome shotgun (WGS) entry which is preliminary data.</text>
</comment>
<dbReference type="EMBL" id="BGZK01000144">
    <property type="protein sequence ID" value="GBP22835.1"/>
    <property type="molecule type" value="Genomic_DNA"/>
</dbReference>
<dbReference type="AlphaFoldDB" id="A0A4C1U8X3"/>